<protein>
    <submittedName>
        <fullName evidence="4">Glycosyltransferase</fullName>
    </submittedName>
</protein>
<reference evidence="4 5" key="1">
    <citation type="submission" date="2019-10" db="EMBL/GenBank/DDBJ databases">
        <title>Sequencing and Assembly of Multiple Reported Metal-Biooxidizing Members of the Extremely Thermoacidophilic Archaeal Family Sulfolobaceae.</title>
        <authorList>
            <person name="Counts J.A."/>
            <person name="Kelly R.M."/>
        </authorList>
    </citation>
    <scope>NUCLEOTIDE SEQUENCE [LARGE SCALE GENOMIC DNA]</scope>
    <source>
        <strain evidence="4 5">DSM 6482</strain>
    </source>
</reference>
<feature type="domain" description="Glycosyltransferase subfamily 4-like N-terminal" evidence="3">
    <location>
        <begin position="17"/>
        <end position="167"/>
    </location>
</feature>
<dbReference type="EMBL" id="WGGD01000005">
    <property type="protein sequence ID" value="MUN29175.1"/>
    <property type="molecule type" value="Genomic_DNA"/>
</dbReference>
<dbReference type="PANTHER" id="PTHR46401:SF2">
    <property type="entry name" value="GLYCOSYLTRANSFERASE WBBK-RELATED"/>
    <property type="match status" value="1"/>
</dbReference>
<dbReference type="CDD" id="cd03801">
    <property type="entry name" value="GT4_PimA-like"/>
    <property type="match status" value="1"/>
</dbReference>
<organism evidence="4 5">
    <name type="scientific">Sulfuracidifex metallicus DSM 6482 = JCM 9184</name>
    <dbReference type="NCBI Taxonomy" id="523847"/>
    <lineage>
        <taxon>Archaea</taxon>
        <taxon>Thermoproteota</taxon>
        <taxon>Thermoprotei</taxon>
        <taxon>Sulfolobales</taxon>
        <taxon>Sulfolobaceae</taxon>
        <taxon>Sulfuracidifex</taxon>
    </lineage>
</organism>
<dbReference type="Gene3D" id="3.40.50.2000">
    <property type="entry name" value="Glycogen Phosphorylase B"/>
    <property type="match status" value="2"/>
</dbReference>
<dbReference type="Pfam" id="PF13439">
    <property type="entry name" value="Glyco_transf_4"/>
    <property type="match status" value="1"/>
</dbReference>
<dbReference type="GO" id="GO:0016757">
    <property type="term" value="F:glycosyltransferase activity"/>
    <property type="evidence" value="ECO:0007669"/>
    <property type="project" value="InterPro"/>
</dbReference>
<comment type="caution">
    <text evidence="4">The sequence shown here is derived from an EMBL/GenBank/DDBJ whole genome shotgun (WGS) entry which is preliminary data.</text>
</comment>
<keyword evidence="1 4" id="KW-0808">Transferase</keyword>
<keyword evidence="5" id="KW-1185">Reference proteome</keyword>
<dbReference type="SUPFAM" id="SSF53756">
    <property type="entry name" value="UDP-Glycosyltransferase/glycogen phosphorylase"/>
    <property type="match status" value="1"/>
</dbReference>
<name>A0A6A9QPG0_SULME</name>
<evidence type="ECO:0000259" key="2">
    <source>
        <dbReference type="Pfam" id="PF00534"/>
    </source>
</evidence>
<dbReference type="InterPro" id="IPR028098">
    <property type="entry name" value="Glyco_trans_4-like_N"/>
</dbReference>
<dbReference type="RefSeq" id="WP_054837865.1">
    <property type="nucleotide sequence ID" value="NZ_BBBY01000003.1"/>
</dbReference>
<dbReference type="Proteomes" id="UP000470772">
    <property type="component" value="Unassembled WGS sequence"/>
</dbReference>
<evidence type="ECO:0000313" key="4">
    <source>
        <dbReference type="EMBL" id="MUN29175.1"/>
    </source>
</evidence>
<evidence type="ECO:0000256" key="1">
    <source>
        <dbReference type="ARBA" id="ARBA00022679"/>
    </source>
</evidence>
<dbReference type="OrthoDB" id="132546at2157"/>
<sequence length="349" mass="40172">MDLLIVNHRDIYHPQAGGAEEVLKEVATRLVSKGNRVTWFSESVKNRPSKEEYEGILLKRRGGRASVHIFSLKEAKKHEVVLDSIAHAVPFFSYLVNAKSIALVHHVHQDVVKYELGYLSREAVRFLERQIKRYNYVIAVSETTKKDLHDKLHIDESKVKVIYNGVDHLKFKPGEKDKEPTVLWIGRLKRYKNPFDIFEIKRRMKTRAKFVVVGSGDLSQQFAEESRKQDVLYLGRVDEKEKVSLYQRAWAILSTSFIEGWGMTIVEANSCGTPAVVYNTGSLPEVVQEGVNGFVVGYKDFDSAAKALDYLMEEKNMKVMSRKSYEESLKYDWDKTALCYHKYINEILG</sequence>
<dbReference type="PANTHER" id="PTHR46401">
    <property type="entry name" value="GLYCOSYLTRANSFERASE WBBK-RELATED"/>
    <property type="match status" value="1"/>
</dbReference>
<evidence type="ECO:0000313" key="5">
    <source>
        <dbReference type="Proteomes" id="UP000470772"/>
    </source>
</evidence>
<accession>A0A6A9QPG0</accession>
<dbReference type="AlphaFoldDB" id="A0A6A9QPG0"/>
<dbReference type="InterPro" id="IPR001296">
    <property type="entry name" value="Glyco_trans_1"/>
</dbReference>
<dbReference type="Pfam" id="PF00534">
    <property type="entry name" value="Glycos_transf_1"/>
    <property type="match status" value="1"/>
</dbReference>
<gene>
    <name evidence="4" type="ORF">GC250_06965</name>
</gene>
<proteinExistence type="predicted"/>
<evidence type="ECO:0000259" key="3">
    <source>
        <dbReference type="Pfam" id="PF13439"/>
    </source>
</evidence>
<feature type="domain" description="Glycosyl transferase family 1" evidence="2">
    <location>
        <begin position="169"/>
        <end position="318"/>
    </location>
</feature>